<dbReference type="Proteomes" id="UP000036261">
    <property type="component" value="Unassembled WGS sequence"/>
</dbReference>
<evidence type="ECO:0000313" key="2">
    <source>
        <dbReference type="EMBL" id="KMQ59537.1"/>
    </source>
</evidence>
<keyword evidence="3" id="KW-1185">Reference proteome</keyword>
<dbReference type="AlphaFoldDB" id="A0A0J7HZT3"/>
<proteinExistence type="predicted"/>
<sequence>MYNKEINELIYKFSNLGLDNSSDGAMMIGKAPHKGPKGWLNIIYPKLNTEEINLLEKELDTVLPKDYKEFLMKYSNGGNFMSSTLSLDGLRRHMTRDPKANSRQPFSIITPNIHERPENAKDNYFFIGGYRWDGSHLYIDKETNLVHCCERWDATSKFQWKSFEEMLLSELKRLYQLFDDNGKEIDDDQSTLPY</sequence>
<dbReference type="SMART" id="SM00860">
    <property type="entry name" value="SMI1_KNR4"/>
    <property type="match status" value="1"/>
</dbReference>
<dbReference type="SUPFAM" id="SSF160631">
    <property type="entry name" value="SMI1/KNR4-like"/>
    <property type="match status" value="1"/>
</dbReference>
<dbReference type="OrthoDB" id="1030979at2"/>
<dbReference type="Pfam" id="PF09346">
    <property type="entry name" value="SMI1_KNR4"/>
    <property type="match status" value="1"/>
</dbReference>
<organism evidence="2 3">
    <name type="scientific">Chryseobacterium angstadtii</name>
    <dbReference type="NCBI Taxonomy" id="558151"/>
    <lineage>
        <taxon>Bacteria</taxon>
        <taxon>Pseudomonadati</taxon>
        <taxon>Bacteroidota</taxon>
        <taxon>Flavobacteriia</taxon>
        <taxon>Flavobacteriales</taxon>
        <taxon>Weeksellaceae</taxon>
        <taxon>Chryseobacterium group</taxon>
        <taxon>Chryseobacterium</taxon>
    </lineage>
</organism>
<name>A0A0J7HZT3_9FLAO</name>
<protein>
    <submittedName>
        <fullName evidence="2">1,3-beta-glucan synthase regulator</fullName>
    </submittedName>
</protein>
<evidence type="ECO:0000259" key="1">
    <source>
        <dbReference type="SMART" id="SM00860"/>
    </source>
</evidence>
<dbReference type="PATRIC" id="fig|558151.6.peg.4383"/>
<gene>
    <name evidence="2" type="ORF">ACM46_20875</name>
</gene>
<comment type="caution">
    <text evidence="2">The sequence shown here is derived from an EMBL/GenBank/DDBJ whole genome shotgun (WGS) entry which is preliminary data.</text>
</comment>
<dbReference type="InterPro" id="IPR018958">
    <property type="entry name" value="Knr4/Smi1-like_dom"/>
</dbReference>
<dbReference type="RefSeq" id="WP_048508594.1">
    <property type="nucleotide sequence ID" value="NZ_LFND01000007.1"/>
</dbReference>
<dbReference type="InterPro" id="IPR037883">
    <property type="entry name" value="Knr4/Smi1-like_sf"/>
</dbReference>
<evidence type="ECO:0000313" key="3">
    <source>
        <dbReference type="Proteomes" id="UP000036261"/>
    </source>
</evidence>
<dbReference type="EMBL" id="LFND01000007">
    <property type="protein sequence ID" value="KMQ59537.1"/>
    <property type="molecule type" value="Genomic_DNA"/>
</dbReference>
<accession>A0A0J7HZT3</accession>
<reference evidence="2 3" key="1">
    <citation type="journal article" date="2013" name="Int. J. Syst. Evol. Microbiol.">
        <title>Chryseobacterium angstadtii sp. nov., isolated from a newt tank.</title>
        <authorList>
            <person name="Kirk K.E."/>
            <person name="Hoffman J.A."/>
            <person name="Smith K.A."/>
            <person name="Strahan B.L."/>
            <person name="Failor K.C."/>
            <person name="Krebs J.E."/>
            <person name="Gale A.N."/>
            <person name="Do T.D."/>
            <person name="Sontag T.C."/>
            <person name="Batties A.M."/>
            <person name="Mistiszyn K."/>
            <person name="Newman J.D."/>
        </authorList>
    </citation>
    <scope>NUCLEOTIDE SEQUENCE [LARGE SCALE GENOMIC DNA]</scope>
    <source>
        <strain evidence="2 3">KM</strain>
    </source>
</reference>
<feature type="domain" description="Knr4/Smi1-like" evidence="1">
    <location>
        <begin position="46"/>
        <end position="169"/>
    </location>
</feature>
<dbReference type="Gene3D" id="3.40.1580.10">
    <property type="entry name" value="SMI1/KNR4-like"/>
    <property type="match status" value="1"/>
</dbReference>